<evidence type="ECO:0000313" key="11">
    <source>
        <dbReference type="EMBL" id="ANI92166.1"/>
    </source>
</evidence>
<name>A0A173LIM0_9ACTN</name>
<comment type="subcellular location">
    <subcellularLocation>
        <location evidence="1">Membrane</location>
    </subcellularLocation>
</comment>
<dbReference type="InterPro" id="IPR050487">
    <property type="entry name" value="FtsQ_DivIB"/>
</dbReference>
<dbReference type="KEGG" id="dtm:BJL86_1384"/>
<dbReference type="STRING" id="499555.BJL86_1384"/>
<feature type="compositionally biased region" description="Low complexity" evidence="8">
    <location>
        <begin position="28"/>
        <end position="39"/>
    </location>
</feature>
<dbReference type="Gene3D" id="3.10.20.310">
    <property type="entry name" value="membrane protein fhac"/>
    <property type="match status" value="1"/>
</dbReference>
<evidence type="ECO:0000256" key="2">
    <source>
        <dbReference type="ARBA" id="ARBA00022475"/>
    </source>
</evidence>
<dbReference type="PANTHER" id="PTHR37820:SF1">
    <property type="entry name" value="CELL DIVISION PROTEIN FTSQ"/>
    <property type="match status" value="1"/>
</dbReference>
<feature type="domain" description="POTRA" evidence="10">
    <location>
        <begin position="86"/>
        <end position="154"/>
    </location>
</feature>
<proteinExistence type="predicted"/>
<dbReference type="Pfam" id="PF08478">
    <property type="entry name" value="POTRA_1"/>
    <property type="match status" value="1"/>
</dbReference>
<sequence length="285" mass="30513">MSDLGRGSAGDRRPGDVEPTLPDDPQARADAAAVRSSSQRVRLSDPAVRAEVRRKKRRNNRIAGAAAIVAVIAVLGYLAVYFLPVLAVRSVEVTGVPDEQQAEVIEQASVSNGTPLLQVDSRNVAQRVSVIPNVSEVRVVRDYPSTLRIEIIEREPAVVVEIDGSPHIFDREGVDYDQSGNVPEGLLRAELSDVSLELAPQAVQDIVEITETLRSATANAGAEQIATSVSSRSPQGYEVTLADGRVIEWGSVEKSAEKAASFAAVMDRPGARWNVSNPAMPVSSE</sequence>
<dbReference type="Proteomes" id="UP000186104">
    <property type="component" value="Chromosome"/>
</dbReference>
<dbReference type="InterPro" id="IPR013685">
    <property type="entry name" value="POTRA_FtsQ_type"/>
</dbReference>
<keyword evidence="12" id="KW-1185">Reference proteome</keyword>
<dbReference type="PROSITE" id="PS51779">
    <property type="entry name" value="POTRA"/>
    <property type="match status" value="1"/>
</dbReference>
<protein>
    <submittedName>
        <fullName evidence="11">Cell division protein FtsQ</fullName>
    </submittedName>
</protein>
<evidence type="ECO:0000256" key="3">
    <source>
        <dbReference type="ARBA" id="ARBA00022618"/>
    </source>
</evidence>
<dbReference type="OrthoDB" id="9790760at2"/>
<keyword evidence="5 9" id="KW-1133">Transmembrane helix</keyword>
<evidence type="ECO:0000256" key="5">
    <source>
        <dbReference type="ARBA" id="ARBA00022989"/>
    </source>
</evidence>
<accession>A0A173LIM0</accession>
<evidence type="ECO:0000256" key="6">
    <source>
        <dbReference type="ARBA" id="ARBA00023136"/>
    </source>
</evidence>
<evidence type="ECO:0000256" key="9">
    <source>
        <dbReference type="SAM" id="Phobius"/>
    </source>
</evidence>
<dbReference type="AlphaFoldDB" id="A0A173LIM0"/>
<dbReference type="RefSeq" id="WP_067473142.1">
    <property type="nucleotide sequence ID" value="NZ_CP015961.1"/>
</dbReference>
<keyword evidence="3 11" id="KW-0132">Cell division</keyword>
<gene>
    <name evidence="11" type="ORF">BJL86_1384</name>
</gene>
<evidence type="ECO:0000256" key="8">
    <source>
        <dbReference type="SAM" id="MobiDB-lite"/>
    </source>
</evidence>
<dbReference type="InterPro" id="IPR034746">
    <property type="entry name" value="POTRA"/>
</dbReference>
<keyword evidence="7" id="KW-0131">Cell cycle</keyword>
<evidence type="ECO:0000256" key="7">
    <source>
        <dbReference type="ARBA" id="ARBA00023306"/>
    </source>
</evidence>
<dbReference type="PANTHER" id="PTHR37820">
    <property type="entry name" value="CELL DIVISION PROTEIN DIVIB"/>
    <property type="match status" value="1"/>
</dbReference>
<evidence type="ECO:0000313" key="12">
    <source>
        <dbReference type="Proteomes" id="UP000186104"/>
    </source>
</evidence>
<dbReference type="GO" id="GO:0051301">
    <property type="term" value="P:cell division"/>
    <property type="evidence" value="ECO:0007669"/>
    <property type="project" value="UniProtKB-KW"/>
</dbReference>
<evidence type="ECO:0000256" key="4">
    <source>
        <dbReference type="ARBA" id="ARBA00022692"/>
    </source>
</evidence>
<reference evidence="11 12" key="1">
    <citation type="submission" date="2016-06" db="EMBL/GenBank/DDBJ databases">
        <title>Complete genome sequence of a saline-alkali tolerant type strain Dietzia timorensis ID05-A0528T.</title>
        <authorList>
            <person name="Wu X."/>
        </authorList>
    </citation>
    <scope>NUCLEOTIDE SEQUENCE [LARGE SCALE GENOMIC DNA]</scope>
    <source>
        <strain evidence="11 12">ID05-A0528</strain>
    </source>
</reference>
<feature type="transmembrane region" description="Helical" evidence="9">
    <location>
        <begin position="62"/>
        <end position="83"/>
    </location>
</feature>
<evidence type="ECO:0000259" key="10">
    <source>
        <dbReference type="PROSITE" id="PS51779"/>
    </source>
</evidence>
<dbReference type="GO" id="GO:0005886">
    <property type="term" value="C:plasma membrane"/>
    <property type="evidence" value="ECO:0007669"/>
    <property type="project" value="TreeGrafter"/>
</dbReference>
<keyword evidence="2" id="KW-1003">Cell membrane</keyword>
<feature type="region of interest" description="Disordered" evidence="8">
    <location>
        <begin position="1"/>
        <end position="39"/>
    </location>
</feature>
<evidence type="ECO:0000256" key="1">
    <source>
        <dbReference type="ARBA" id="ARBA00004370"/>
    </source>
</evidence>
<keyword evidence="4 9" id="KW-0812">Transmembrane</keyword>
<keyword evidence="6 9" id="KW-0472">Membrane</keyword>
<organism evidence="11 12">
    <name type="scientific">Dietzia timorensis</name>
    <dbReference type="NCBI Taxonomy" id="499555"/>
    <lineage>
        <taxon>Bacteria</taxon>
        <taxon>Bacillati</taxon>
        <taxon>Actinomycetota</taxon>
        <taxon>Actinomycetes</taxon>
        <taxon>Mycobacteriales</taxon>
        <taxon>Dietziaceae</taxon>
        <taxon>Dietzia</taxon>
    </lineage>
</organism>
<dbReference type="EMBL" id="CP015961">
    <property type="protein sequence ID" value="ANI92166.1"/>
    <property type="molecule type" value="Genomic_DNA"/>
</dbReference>